<dbReference type="Proteomes" id="UP001218788">
    <property type="component" value="Unassembled WGS sequence"/>
</dbReference>
<protein>
    <submittedName>
        <fullName evidence="4">Peptidoglycan DD-metalloendopeptidase family protein</fullName>
    </submittedName>
</protein>
<sequence>MTVLNSQHYPQDLPQQTTYTVQSGDTLYAIAWYTGNDYADLAKWNNLTKPYDIYPGQLLDLQPSLKASKKTQTVNKMTGPTSKKNTKKSIDQRDSEAYCDCEPDVNTPKSSGERGTKETSVRDNVSKKTNPSFPPRVERWQWPAQGRVELTNSNEEATKTGLDIYAQHGSQVNAAAAGKVVYAGNALRGYGNLIIIKHTDSFLSAYAHNSRIVVKEREWVNVGQQIAEMGDTGTTSVKLHFEIRYRGKAVEPMKYLPVTQ</sequence>
<name>A0ABT5L7T0_9ALTE</name>
<dbReference type="InterPro" id="IPR018392">
    <property type="entry name" value="LysM"/>
</dbReference>
<dbReference type="Pfam" id="PF01476">
    <property type="entry name" value="LysM"/>
    <property type="match status" value="1"/>
</dbReference>
<dbReference type="InterPro" id="IPR016047">
    <property type="entry name" value="M23ase_b-sheet_dom"/>
</dbReference>
<gene>
    <name evidence="4" type="ORF">OIK42_20290</name>
</gene>
<organism evidence="4 5">
    <name type="scientific">Alteromonas gilva</name>
    <dbReference type="NCBI Taxonomy" id="2987522"/>
    <lineage>
        <taxon>Bacteria</taxon>
        <taxon>Pseudomonadati</taxon>
        <taxon>Pseudomonadota</taxon>
        <taxon>Gammaproteobacteria</taxon>
        <taxon>Alteromonadales</taxon>
        <taxon>Alteromonadaceae</taxon>
        <taxon>Alteromonas/Salinimonas group</taxon>
        <taxon>Alteromonas</taxon>
    </lineage>
</organism>
<feature type="region of interest" description="Disordered" evidence="2">
    <location>
        <begin position="68"/>
        <end position="137"/>
    </location>
</feature>
<dbReference type="InterPro" id="IPR050570">
    <property type="entry name" value="Cell_wall_metabolism_enzyme"/>
</dbReference>
<proteinExistence type="inferred from homology"/>
<dbReference type="Gene3D" id="3.10.350.10">
    <property type="entry name" value="LysM domain"/>
    <property type="match status" value="1"/>
</dbReference>
<dbReference type="CDD" id="cd00118">
    <property type="entry name" value="LysM"/>
    <property type="match status" value="1"/>
</dbReference>
<dbReference type="PROSITE" id="PS51782">
    <property type="entry name" value="LYSM"/>
    <property type="match status" value="1"/>
</dbReference>
<dbReference type="SUPFAM" id="SSF51261">
    <property type="entry name" value="Duplicated hybrid motif"/>
    <property type="match status" value="1"/>
</dbReference>
<accession>A0ABT5L7T0</accession>
<keyword evidence="5" id="KW-1185">Reference proteome</keyword>
<comment type="similarity">
    <text evidence="1">Belongs to the E.coli NlpD/Haemophilus LppB family.</text>
</comment>
<dbReference type="InterPro" id="IPR011055">
    <property type="entry name" value="Dup_hybrid_motif"/>
</dbReference>
<dbReference type="SMART" id="SM00257">
    <property type="entry name" value="LysM"/>
    <property type="match status" value="1"/>
</dbReference>
<dbReference type="EMBL" id="JAQQXP010000005">
    <property type="protein sequence ID" value="MDC8833103.1"/>
    <property type="molecule type" value="Genomic_DNA"/>
</dbReference>
<dbReference type="InterPro" id="IPR036779">
    <property type="entry name" value="LysM_dom_sf"/>
</dbReference>
<feature type="compositionally biased region" description="Basic and acidic residues" evidence="2">
    <location>
        <begin position="111"/>
        <end position="126"/>
    </location>
</feature>
<reference evidence="4 5" key="1">
    <citation type="submission" date="2022-10" db="EMBL/GenBank/DDBJ databases">
        <title>Alteromonas sp. chi3 Genome sequencing.</title>
        <authorList>
            <person name="Park S."/>
        </authorList>
    </citation>
    <scope>NUCLEOTIDE SEQUENCE [LARGE SCALE GENOMIC DNA]</scope>
    <source>
        <strain evidence="5">chi3</strain>
    </source>
</reference>
<evidence type="ECO:0000259" key="3">
    <source>
        <dbReference type="PROSITE" id="PS51782"/>
    </source>
</evidence>
<dbReference type="CDD" id="cd12797">
    <property type="entry name" value="M23_peptidase"/>
    <property type="match status" value="1"/>
</dbReference>
<dbReference type="Gene3D" id="2.70.70.10">
    <property type="entry name" value="Glucose Permease (Domain IIA)"/>
    <property type="match status" value="1"/>
</dbReference>
<dbReference type="PANTHER" id="PTHR21666:SF263">
    <property type="entry name" value="MUREIN HYDROLASE ACTIVATOR NLPD"/>
    <property type="match status" value="1"/>
</dbReference>
<dbReference type="Pfam" id="PF01551">
    <property type="entry name" value="Peptidase_M23"/>
    <property type="match status" value="1"/>
</dbReference>
<feature type="domain" description="LysM" evidence="3">
    <location>
        <begin position="17"/>
        <end position="61"/>
    </location>
</feature>
<dbReference type="RefSeq" id="WP_273643027.1">
    <property type="nucleotide sequence ID" value="NZ_JAQQXP010000005.1"/>
</dbReference>
<evidence type="ECO:0000313" key="5">
    <source>
        <dbReference type="Proteomes" id="UP001218788"/>
    </source>
</evidence>
<evidence type="ECO:0000256" key="2">
    <source>
        <dbReference type="SAM" id="MobiDB-lite"/>
    </source>
</evidence>
<comment type="caution">
    <text evidence="4">The sequence shown here is derived from an EMBL/GenBank/DDBJ whole genome shotgun (WGS) entry which is preliminary data.</text>
</comment>
<dbReference type="PANTHER" id="PTHR21666">
    <property type="entry name" value="PEPTIDASE-RELATED"/>
    <property type="match status" value="1"/>
</dbReference>
<feature type="compositionally biased region" description="Polar residues" evidence="2">
    <location>
        <begin position="70"/>
        <end position="83"/>
    </location>
</feature>
<evidence type="ECO:0000313" key="4">
    <source>
        <dbReference type="EMBL" id="MDC8833103.1"/>
    </source>
</evidence>
<evidence type="ECO:0000256" key="1">
    <source>
        <dbReference type="ARBA" id="ARBA00038420"/>
    </source>
</evidence>